<reference evidence="1 2" key="1">
    <citation type="submission" date="2019-03" db="EMBL/GenBank/DDBJ databases">
        <title>Genomic Encyclopedia of Type Strains, Phase IV (KMG-IV): sequencing the most valuable type-strain genomes for metagenomic binning, comparative biology and taxonomic classification.</title>
        <authorList>
            <person name="Goeker M."/>
        </authorList>
    </citation>
    <scope>NUCLEOTIDE SEQUENCE [LARGE SCALE GENOMIC DNA]</scope>
    <source>
        <strain evidence="1 2">DSM 24455</strain>
    </source>
</reference>
<dbReference type="EMBL" id="SOAZ01000002">
    <property type="protein sequence ID" value="TDT63358.1"/>
    <property type="molecule type" value="Genomic_DNA"/>
</dbReference>
<sequence>MSCRGGIMGKYVVLKCTSCGRESEIAWGKEFYVSSRGEEKIYGYPEPVSEEAKTRGISGFWVDKVCKSCGEVIRESRYIEDPTDEYAEAWVNFPKVDIIEECTSCHSKDILTLYEVIVGEEAKIPCSRCREGKMEIKKVVND</sequence>
<organism evidence="1 2">
    <name type="scientific">Fonticella tunisiensis</name>
    <dbReference type="NCBI Taxonomy" id="1096341"/>
    <lineage>
        <taxon>Bacteria</taxon>
        <taxon>Bacillati</taxon>
        <taxon>Bacillota</taxon>
        <taxon>Clostridia</taxon>
        <taxon>Eubacteriales</taxon>
        <taxon>Clostridiaceae</taxon>
        <taxon>Fonticella</taxon>
    </lineage>
</organism>
<dbReference type="Proteomes" id="UP000295325">
    <property type="component" value="Unassembled WGS sequence"/>
</dbReference>
<comment type="caution">
    <text evidence="1">The sequence shown here is derived from an EMBL/GenBank/DDBJ whole genome shotgun (WGS) entry which is preliminary data.</text>
</comment>
<gene>
    <name evidence="1" type="ORF">EDD71_102118</name>
</gene>
<keyword evidence="2" id="KW-1185">Reference proteome</keyword>
<evidence type="ECO:0000313" key="2">
    <source>
        <dbReference type="Proteomes" id="UP000295325"/>
    </source>
</evidence>
<evidence type="ECO:0000313" key="1">
    <source>
        <dbReference type="EMBL" id="TDT63358.1"/>
    </source>
</evidence>
<protein>
    <submittedName>
        <fullName evidence="1">Uncharacterized protein</fullName>
    </submittedName>
</protein>
<accession>A0A4R7KTD8</accession>
<dbReference type="AlphaFoldDB" id="A0A4R7KTD8"/>
<name>A0A4R7KTD8_9CLOT</name>
<proteinExistence type="predicted"/>